<dbReference type="EC" id="5.1.3.14" evidence="1"/>
<reference evidence="1" key="1">
    <citation type="submission" date="2019-11" db="EMBL/GenBank/DDBJ databases">
        <title>Genome sequences of 17 halophilic strains isolated from different environments.</title>
        <authorList>
            <person name="Furrow R.E."/>
        </authorList>
    </citation>
    <scope>NUCLEOTIDE SEQUENCE</scope>
    <source>
        <strain evidence="1">22510_22_Filter</strain>
    </source>
</reference>
<accession>A0ACC7VKE8</accession>
<proteinExistence type="predicted"/>
<organism evidence="1 2">
    <name type="scientific">Pontibacillus yanchengensis</name>
    <dbReference type="NCBI Taxonomy" id="462910"/>
    <lineage>
        <taxon>Bacteria</taxon>
        <taxon>Bacillati</taxon>
        <taxon>Bacillota</taxon>
        <taxon>Bacilli</taxon>
        <taxon>Bacillales</taxon>
        <taxon>Bacillaceae</taxon>
        <taxon>Pontibacillus</taxon>
    </lineage>
</organism>
<sequence>MSQPIKVMTIFGTRPEAIKMAPLVLELKKRSDQFEPIVTVTAQHREMLDQVLSIFGVEPDYDLNIMKARQTLAQITTRAMEGLDEVMKETKPDMVLVHGDTTTTFAASLAAFYNQIPVGHVEAGLRTWDKYSPFPEEMNRQLTGVMADLHFTPTNQSKQNLLDENKPEDRIFVTGNTAIDALKTTVKDDYTHDILKKAEDKRLVLVTAHRRENLGDKMRQMFSAIKRLVDTHEDVEVVYPVHLNPVVQETANEILGNDDRIHLIQPLDVIDFHNFASRSHLILTDSGGVQEEAPSLGVPVLVLRDTTERPEGIKAGTLKLAGTDEDNIFSMANEILSNDEAFESMSKASNPYGDGEASSRICEAIRYFYNHIEERPSPFTTKDD</sequence>
<evidence type="ECO:0000313" key="2">
    <source>
        <dbReference type="Proteomes" id="UP000466692"/>
    </source>
</evidence>
<protein>
    <submittedName>
        <fullName evidence="1">UDP-N-acetylglucosamine 2-epimerase (Non-hydrolyzing)</fullName>
        <ecNumber evidence="1">5.1.3.14</ecNumber>
    </submittedName>
</protein>
<evidence type="ECO:0000313" key="1">
    <source>
        <dbReference type="EMBL" id="MYL54619.1"/>
    </source>
</evidence>
<comment type="caution">
    <text evidence="1">The sequence shown here is derived from an EMBL/GenBank/DDBJ whole genome shotgun (WGS) entry which is preliminary data.</text>
</comment>
<name>A0ACC7VKE8_9BACI</name>
<dbReference type="Proteomes" id="UP000466692">
    <property type="component" value="Unassembled WGS sequence"/>
</dbReference>
<keyword evidence="2" id="KW-1185">Reference proteome</keyword>
<dbReference type="EMBL" id="WMEU01000004">
    <property type="protein sequence ID" value="MYL54619.1"/>
    <property type="molecule type" value="Genomic_DNA"/>
</dbReference>
<keyword evidence="1" id="KW-0413">Isomerase</keyword>
<gene>
    <name evidence="1" type="ORF">GLW08_14885</name>
</gene>